<name>A0A5P2QTR4_9RHOB</name>
<dbReference type="EMBL" id="CP044081">
    <property type="protein sequence ID" value="QEU09474.1"/>
    <property type="molecule type" value="Genomic_DNA"/>
</dbReference>
<dbReference type="Proteomes" id="UP000324507">
    <property type="component" value="Chromosome"/>
</dbReference>
<feature type="domain" description="Acyl-CoA dehydrogenase/oxidase C-terminal" evidence="6">
    <location>
        <begin position="325"/>
        <end position="466"/>
    </location>
</feature>
<evidence type="ECO:0000256" key="4">
    <source>
        <dbReference type="ARBA" id="ARBA00022827"/>
    </source>
</evidence>
<organism evidence="8 9">
    <name type="scientific">Paracoccus yeei</name>
    <dbReference type="NCBI Taxonomy" id="147645"/>
    <lineage>
        <taxon>Bacteria</taxon>
        <taxon>Pseudomonadati</taxon>
        <taxon>Pseudomonadota</taxon>
        <taxon>Alphaproteobacteria</taxon>
        <taxon>Rhodobacterales</taxon>
        <taxon>Paracoccaceae</taxon>
        <taxon>Paracoccus</taxon>
    </lineage>
</organism>
<gene>
    <name evidence="8" type="ORF">FOB51_16510</name>
</gene>
<comment type="cofactor">
    <cofactor evidence="1">
        <name>FAD</name>
        <dbReference type="ChEBI" id="CHEBI:57692"/>
    </cofactor>
</comment>
<keyword evidence="5" id="KW-0560">Oxidoreductase</keyword>
<comment type="similarity">
    <text evidence="2">Belongs to the acyl-CoA dehydrogenase family.</text>
</comment>
<dbReference type="InterPro" id="IPR036250">
    <property type="entry name" value="AcylCo_DH-like_C"/>
</dbReference>
<evidence type="ECO:0000313" key="9">
    <source>
        <dbReference type="Proteomes" id="UP000324507"/>
    </source>
</evidence>
<sequence>MLSAGPNLAGQDFRHPCETSSLPAFIINISFQAGHTDFSIIQMTKKRMDFVPRTPLTTHHPQRWATQGLAGILRSDDADRPQSAKTRAIHGTASIQDGRKQMTLTTDQRMIRDEAARFLSERASRDHLRSLIDSGTRSDAALWRTIAQELGWCALAIPEDSGGLGLGMVELSIVMELTGGALAPVPLWSTVCLAAPLLGALDDETILPRIAAGEVAATVALPDPGAVDGGAPQVVAESGPDGYRLTGTIPCVIDAEVADLILIPARIDGQIGLFLLPADRGQVVEPLGVMDATRPMARLVLESVSLPPEARLDRGGLPPDALALALDQARLGLAAEQIGAAAAVMDLTLAYIAERVQFGRTIASFQAIKHRCALLQVQLAEARSLAWGAATGFASLPARERGMEIAALKVLADDLAQQAAREAIQMHGGVAMTWEYDPHFYFKRAQATSALLGHADQHLDRIADGLLGKEA</sequence>
<dbReference type="InterPro" id="IPR009100">
    <property type="entry name" value="AcylCoA_DH/oxidase_NM_dom_sf"/>
</dbReference>
<evidence type="ECO:0000256" key="5">
    <source>
        <dbReference type="ARBA" id="ARBA00023002"/>
    </source>
</evidence>
<dbReference type="InterPro" id="IPR013786">
    <property type="entry name" value="AcylCoA_DH/ox_N"/>
</dbReference>
<dbReference type="PANTHER" id="PTHR43884:SF20">
    <property type="entry name" value="ACYL-COA DEHYDROGENASE FADE28"/>
    <property type="match status" value="1"/>
</dbReference>
<dbReference type="GO" id="GO:0003995">
    <property type="term" value="F:acyl-CoA dehydrogenase activity"/>
    <property type="evidence" value="ECO:0007669"/>
    <property type="project" value="TreeGrafter"/>
</dbReference>
<keyword evidence="3" id="KW-0285">Flavoprotein</keyword>
<protein>
    <submittedName>
        <fullName evidence="8">Acyl-CoA dehydrogenase</fullName>
    </submittedName>
</protein>
<evidence type="ECO:0000256" key="3">
    <source>
        <dbReference type="ARBA" id="ARBA00022630"/>
    </source>
</evidence>
<dbReference type="InterPro" id="IPR009075">
    <property type="entry name" value="AcylCo_DH/oxidase_C"/>
</dbReference>
<evidence type="ECO:0000256" key="1">
    <source>
        <dbReference type="ARBA" id="ARBA00001974"/>
    </source>
</evidence>
<dbReference type="AlphaFoldDB" id="A0A5P2QTR4"/>
<feature type="domain" description="Acyl-CoA dehydrogenase/oxidase N-terminal" evidence="7">
    <location>
        <begin position="105"/>
        <end position="200"/>
    </location>
</feature>
<reference evidence="8 9" key="1">
    <citation type="submission" date="2019-09" db="EMBL/GenBank/DDBJ databases">
        <title>FDA dAtabase for Regulatory Grade micrObial Sequences (FDA-ARGOS): Supporting development and validation of Infectious Disease Dx tests.</title>
        <authorList>
            <person name="Sciortino C."/>
            <person name="Tallon L."/>
            <person name="Sadzewicz L."/>
            <person name="Vavikolanu K."/>
            <person name="Mehta A."/>
            <person name="Aluvathingal J."/>
            <person name="Nadendla S."/>
            <person name="Nandy P."/>
            <person name="Geyer C."/>
            <person name="Yan Y."/>
            <person name="Sichtig H."/>
        </authorList>
    </citation>
    <scope>NUCLEOTIDE SEQUENCE [LARGE SCALE GENOMIC DNA]</scope>
    <source>
        <strain evidence="8 9">FDAARGOS_643</strain>
    </source>
</reference>
<evidence type="ECO:0000259" key="7">
    <source>
        <dbReference type="Pfam" id="PF02771"/>
    </source>
</evidence>
<dbReference type="CDD" id="cd00567">
    <property type="entry name" value="ACAD"/>
    <property type="match status" value="1"/>
</dbReference>
<dbReference type="InterPro" id="IPR037069">
    <property type="entry name" value="AcylCoA_DH/ox_N_sf"/>
</dbReference>
<dbReference type="SUPFAM" id="SSF56645">
    <property type="entry name" value="Acyl-CoA dehydrogenase NM domain-like"/>
    <property type="match status" value="1"/>
</dbReference>
<dbReference type="InterPro" id="IPR046373">
    <property type="entry name" value="Acyl-CoA_Oxase/DH_mid-dom_sf"/>
</dbReference>
<dbReference type="Gene3D" id="1.20.140.10">
    <property type="entry name" value="Butyryl-CoA Dehydrogenase, subunit A, domain 3"/>
    <property type="match status" value="1"/>
</dbReference>
<accession>A0A5P2QTR4</accession>
<dbReference type="Pfam" id="PF00441">
    <property type="entry name" value="Acyl-CoA_dh_1"/>
    <property type="match status" value="1"/>
</dbReference>
<dbReference type="GO" id="GO:0050660">
    <property type="term" value="F:flavin adenine dinucleotide binding"/>
    <property type="evidence" value="ECO:0007669"/>
    <property type="project" value="InterPro"/>
</dbReference>
<dbReference type="PANTHER" id="PTHR43884">
    <property type="entry name" value="ACYL-COA DEHYDROGENASE"/>
    <property type="match status" value="1"/>
</dbReference>
<proteinExistence type="inferred from homology"/>
<dbReference type="Gene3D" id="1.10.540.10">
    <property type="entry name" value="Acyl-CoA dehydrogenase/oxidase, N-terminal domain"/>
    <property type="match status" value="1"/>
</dbReference>
<evidence type="ECO:0000256" key="2">
    <source>
        <dbReference type="ARBA" id="ARBA00009347"/>
    </source>
</evidence>
<dbReference type="SUPFAM" id="SSF47203">
    <property type="entry name" value="Acyl-CoA dehydrogenase C-terminal domain-like"/>
    <property type="match status" value="1"/>
</dbReference>
<evidence type="ECO:0000313" key="8">
    <source>
        <dbReference type="EMBL" id="QEU09474.1"/>
    </source>
</evidence>
<evidence type="ECO:0000259" key="6">
    <source>
        <dbReference type="Pfam" id="PF00441"/>
    </source>
</evidence>
<dbReference type="Gene3D" id="2.40.110.10">
    <property type="entry name" value="Butyryl-CoA Dehydrogenase, subunit A, domain 2"/>
    <property type="match status" value="1"/>
</dbReference>
<keyword evidence="4" id="KW-0274">FAD</keyword>
<dbReference type="Pfam" id="PF02771">
    <property type="entry name" value="Acyl-CoA_dh_N"/>
    <property type="match status" value="1"/>
</dbReference>